<dbReference type="Proteomes" id="UP000245647">
    <property type="component" value="Unassembled WGS sequence"/>
</dbReference>
<dbReference type="CDD" id="cd00540">
    <property type="entry name" value="AAG"/>
    <property type="match status" value="1"/>
</dbReference>
<dbReference type="PANTHER" id="PTHR10429">
    <property type="entry name" value="DNA-3-METHYLADENINE GLYCOSYLASE"/>
    <property type="match status" value="1"/>
</dbReference>
<dbReference type="EMBL" id="QEAS01000002">
    <property type="protein sequence ID" value="PWG82133.1"/>
    <property type="molecule type" value="Genomic_DNA"/>
</dbReference>
<evidence type="ECO:0000313" key="6">
    <source>
        <dbReference type="EMBL" id="PWG82133.1"/>
    </source>
</evidence>
<dbReference type="AlphaFoldDB" id="A0A2U2PL47"/>
<dbReference type="GO" id="GO:0006284">
    <property type="term" value="P:base-excision repair"/>
    <property type="evidence" value="ECO:0007669"/>
    <property type="project" value="InterPro"/>
</dbReference>
<dbReference type="GO" id="GO:0003677">
    <property type="term" value="F:DNA binding"/>
    <property type="evidence" value="ECO:0007669"/>
    <property type="project" value="InterPro"/>
</dbReference>
<dbReference type="NCBIfam" id="TIGR00567">
    <property type="entry name" value="3mg"/>
    <property type="match status" value="1"/>
</dbReference>
<dbReference type="RefSeq" id="WP_109414410.1">
    <property type="nucleotide sequence ID" value="NZ_QEAS01000002.1"/>
</dbReference>
<dbReference type="HAMAP" id="MF_00527">
    <property type="entry name" value="3MGH"/>
    <property type="match status" value="1"/>
</dbReference>
<name>A0A2U2PL47_9SPHI</name>
<accession>A0A2U2PL47</accession>
<dbReference type="SUPFAM" id="SSF50486">
    <property type="entry name" value="FMT C-terminal domain-like"/>
    <property type="match status" value="1"/>
</dbReference>
<gene>
    <name evidence="6" type="ORF">DDR33_03715</name>
</gene>
<keyword evidence="3 5" id="KW-0378">Hydrolase</keyword>
<comment type="caution">
    <text evidence="6">The sequence shown here is derived from an EMBL/GenBank/DDBJ whole genome shotgun (WGS) entry which is preliminary data.</text>
</comment>
<sequence length="202" mass="22845">MNEQKLPLSFYLRDDVVQISRDLIGKQIFTYLDGLLTSAIIVETEAYRGPEDKGSHAFNGRRTARNDIMYYAGGVTYMYICYGIHDMLNIVTGPEGTSHAVLIRALQPVDGLDIMRERRAVYSDDKRLCKGPGALARAMGLNKTHNGLSLLGDQIWLEDRGLEVPEEDIVASARIGLNIDSPYKEIPWRFYIRGNRYVSKWG</sequence>
<keyword evidence="7" id="KW-1185">Reference proteome</keyword>
<keyword evidence="2 5" id="KW-0227">DNA damage</keyword>
<proteinExistence type="inferred from homology"/>
<dbReference type="InterPro" id="IPR003180">
    <property type="entry name" value="MPG"/>
</dbReference>
<reference evidence="6 7" key="1">
    <citation type="submission" date="2018-04" db="EMBL/GenBank/DDBJ databases">
        <title>Pedobacter chongqingensis sp. nov., isolated from a rottenly hemp rope.</title>
        <authorList>
            <person name="Cai Y."/>
        </authorList>
    </citation>
    <scope>NUCLEOTIDE SEQUENCE [LARGE SCALE GENOMIC DNA]</scope>
    <source>
        <strain evidence="6 7">FJ4-8</strain>
    </source>
</reference>
<dbReference type="GO" id="GO:0003905">
    <property type="term" value="F:alkylbase DNA N-glycosylase activity"/>
    <property type="evidence" value="ECO:0007669"/>
    <property type="project" value="InterPro"/>
</dbReference>
<dbReference type="PANTHER" id="PTHR10429:SF0">
    <property type="entry name" value="DNA-3-METHYLADENINE GLYCOSYLASE"/>
    <property type="match status" value="1"/>
</dbReference>
<evidence type="ECO:0000256" key="5">
    <source>
        <dbReference type="HAMAP-Rule" id="MF_00527"/>
    </source>
</evidence>
<dbReference type="InterPro" id="IPR036995">
    <property type="entry name" value="MPG_sf"/>
</dbReference>
<comment type="similarity">
    <text evidence="1 5">Belongs to the DNA glycosylase MPG family.</text>
</comment>
<organism evidence="6 7">
    <name type="scientific">Pararcticibacter amylolyticus</name>
    <dbReference type="NCBI Taxonomy" id="2173175"/>
    <lineage>
        <taxon>Bacteria</taxon>
        <taxon>Pseudomonadati</taxon>
        <taxon>Bacteroidota</taxon>
        <taxon>Sphingobacteriia</taxon>
        <taxon>Sphingobacteriales</taxon>
        <taxon>Sphingobacteriaceae</taxon>
        <taxon>Pararcticibacter</taxon>
    </lineage>
</organism>
<dbReference type="EC" id="3.2.2.-" evidence="5"/>
<dbReference type="Pfam" id="PF02245">
    <property type="entry name" value="Pur_DNA_glyco"/>
    <property type="match status" value="1"/>
</dbReference>
<dbReference type="FunFam" id="3.10.300.10:FF:000001">
    <property type="entry name" value="Putative 3-methyladenine DNA glycosylase"/>
    <property type="match status" value="1"/>
</dbReference>
<evidence type="ECO:0000256" key="1">
    <source>
        <dbReference type="ARBA" id="ARBA00009232"/>
    </source>
</evidence>
<evidence type="ECO:0000313" key="7">
    <source>
        <dbReference type="Proteomes" id="UP000245647"/>
    </source>
</evidence>
<dbReference type="InterPro" id="IPR011034">
    <property type="entry name" value="Formyl_transferase-like_C_sf"/>
</dbReference>
<evidence type="ECO:0000256" key="2">
    <source>
        <dbReference type="ARBA" id="ARBA00022763"/>
    </source>
</evidence>
<evidence type="ECO:0000256" key="3">
    <source>
        <dbReference type="ARBA" id="ARBA00022801"/>
    </source>
</evidence>
<protein>
    <recommendedName>
        <fullName evidence="5">Putative 3-methyladenine DNA glycosylase</fullName>
        <ecNumber evidence="5">3.2.2.-</ecNumber>
    </recommendedName>
</protein>
<dbReference type="OrthoDB" id="9794313at2"/>
<evidence type="ECO:0000256" key="4">
    <source>
        <dbReference type="ARBA" id="ARBA00023204"/>
    </source>
</evidence>
<dbReference type="Gene3D" id="3.10.300.10">
    <property type="entry name" value="Methylpurine-DNA glycosylase (MPG)"/>
    <property type="match status" value="1"/>
</dbReference>
<keyword evidence="4 5" id="KW-0234">DNA repair</keyword>